<gene>
    <name evidence="2" type="ORF">BLX24_24930</name>
</gene>
<reference evidence="2 3" key="1">
    <citation type="submission" date="2016-10" db="EMBL/GenBank/DDBJ databases">
        <title>Arsenicibacter rosenii gen. nov., sp. nov., an efficient arsenic-methylating bacterium isolated from an arsenic-contaminated paddy soil.</title>
        <authorList>
            <person name="Huang K."/>
        </authorList>
    </citation>
    <scope>NUCLEOTIDE SEQUENCE [LARGE SCALE GENOMIC DNA]</scope>
    <source>
        <strain evidence="2 3">SM-1</strain>
    </source>
</reference>
<keyword evidence="1" id="KW-0472">Membrane</keyword>
<feature type="transmembrane region" description="Helical" evidence="1">
    <location>
        <begin position="134"/>
        <end position="150"/>
    </location>
</feature>
<feature type="transmembrane region" description="Helical" evidence="1">
    <location>
        <begin position="6"/>
        <end position="26"/>
    </location>
</feature>
<feature type="transmembrane region" description="Helical" evidence="1">
    <location>
        <begin position="237"/>
        <end position="256"/>
    </location>
</feature>
<feature type="transmembrane region" description="Helical" evidence="1">
    <location>
        <begin position="353"/>
        <end position="372"/>
    </location>
</feature>
<name>A0A1S2VDD4_9BACT</name>
<feature type="transmembrane region" description="Helical" evidence="1">
    <location>
        <begin position="33"/>
        <end position="52"/>
    </location>
</feature>
<dbReference type="Proteomes" id="UP000181790">
    <property type="component" value="Unassembled WGS sequence"/>
</dbReference>
<dbReference type="RefSeq" id="WP_071505983.1">
    <property type="nucleotide sequence ID" value="NZ_MORL01000023.1"/>
</dbReference>
<feature type="transmembrane region" description="Helical" evidence="1">
    <location>
        <begin position="329"/>
        <end position="347"/>
    </location>
</feature>
<evidence type="ECO:0000256" key="1">
    <source>
        <dbReference type="SAM" id="Phobius"/>
    </source>
</evidence>
<feature type="transmembrane region" description="Helical" evidence="1">
    <location>
        <begin position="384"/>
        <end position="402"/>
    </location>
</feature>
<dbReference type="EMBL" id="MORL01000023">
    <property type="protein sequence ID" value="OIN56420.1"/>
    <property type="molecule type" value="Genomic_DNA"/>
</dbReference>
<evidence type="ECO:0008006" key="4">
    <source>
        <dbReference type="Google" id="ProtNLM"/>
    </source>
</evidence>
<feature type="transmembrane region" description="Helical" evidence="1">
    <location>
        <begin position="106"/>
        <end position="127"/>
    </location>
</feature>
<dbReference type="OrthoDB" id="9255519at2"/>
<accession>A0A1S2VDD4</accession>
<sequence length="559" mass="62824">MPHFDTYPVAYSFPVYALCWALLWLATRPNSRWFLPCAFALLFLLRLPGIVFNGEINPDESQMITQGMTLAQDPVYFRSVDGTTGGPLDSYFLVIPGWFGLPADFITAHFCAFLLVALSFGLIFMAVRQWFGRQAAQLAVLPFIFLLGLTQNGDFIHYNSELIAICLLGGAYLLYARQTAQSLPSLASLGLMGFLLGMVPFGKLQGVPLAAVTGLFAAVDILLRVNITVAGKVKRVGALVAGGLAFPALFTVFMWSTGMLSDFVTFYIQGNFNYASGGDPIQNLLNLPRFFRKGTEFEWLVYLTLALFFTALTVYITARRQTSETAKTWQRHAFILTLLAATLYAITKTGSEYVHYLYFLMGPLCLLAGFSWANLPEKTTPYRLGLGFMAIYLIGFAGQMIWNYRHGIALNPYPTDQQGGWRLPQSDVAKVVRQYAQPGEKLVVWGWRCDYYVQTQMPQGVAENHTIRSTFAHPMLGVYQKRYARDFKRSFPPVFVDAVGSQNLWMTDKKTQGYEIIKPLAEFVRKHYQFVGMANDARIFVRNDRIKARPQPVADTSIK</sequence>
<feature type="transmembrane region" description="Helical" evidence="1">
    <location>
        <begin position="207"/>
        <end position="225"/>
    </location>
</feature>
<feature type="transmembrane region" description="Helical" evidence="1">
    <location>
        <begin position="299"/>
        <end position="317"/>
    </location>
</feature>
<evidence type="ECO:0000313" key="3">
    <source>
        <dbReference type="Proteomes" id="UP000181790"/>
    </source>
</evidence>
<feature type="transmembrane region" description="Helical" evidence="1">
    <location>
        <begin position="156"/>
        <end position="175"/>
    </location>
</feature>
<keyword evidence="1" id="KW-1133">Transmembrane helix</keyword>
<organism evidence="2 3">
    <name type="scientific">Arsenicibacter rosenii</name>
    <dbReference type="NCBI Taxonomy" id="1750698"/>
    <lineage>
        <taxon>Bacteria</taxon>
        <taxon>Pseudomonadati</taxon>
        <taxon>Bacteroidota</taxon>
        <taxon>Cytophagia</taxon>
        <taxon>Cytophagales</taxon>
        <taxon>Spirosomataceae</taxon>
        <taxon>Arsenicibacter</taxon>
    </lineage>
</organism>
<evidence type="ECO:0000313" key="2">
    <source>
        <dbReference type="EMBL" id="OIN56420.1"/>
    </source>
</evidence>
<proteinExistence type="predicted"/>
<keyword evidence="1" id="KW-0812">Transmembrane</keyword>
<feature type="transmembrane region" description="Helical" evidence="1">
    <location>
        <begin position="182"/>
        <end position="201"/>
    </location>
</feature>
<dbReference type="AlphaFoldDB" id="A0A1S2VDD4"/>
<keyword evidence="3" id="KW-1185">Reference proteome</keyword>
<protein>
    <recommendedName>
        <fullName evidence="4">Glycosyltransferase RgtA/B/C/D-like domain-containing protein</fullName>
    </recommendedName>
</protein>
<comment type="caution">
    <text evidence="2">The sequence shown here is derived from an EMBL/GenBank/DDBJ whole genome shotgun (WGS) entry which is preliminary data.</text>
</comment>